<dbReference type="PROSITE" id="PS51257">
    <property type="entry name" value="PROKAR_LIPOPROTEIN"/>
    <property type="match status" value="1"/>
</dbReference>
<evidence type="ECO:0000259" key="2">
    <source>
        <dbReference type="SMART" id="SM00854"/>
    </source>
</evidence>
<sequence>MRILPWLSLFTLVACSGTSKENLLPVHDSATEKTSAVDTLAVDFAAVDSTALDTAAALDSVKPVKEDSPVFEVSFFAIGDVLFHTPLFKACKEDSSKCNYDYVFAPWKKDIQAADIAIVNQETVFVPRSEGYASYPSFGSPEEIGLAEIEAGFDIVTHATNHTMDRRASAVDYTIDFWTGKSANVLGIHKTQAGQDSVFTLDKKGIRFSFVNFTYGLNGQKLPADRPYLVDLLDSNGDWVEMVRKAEAEAEVTVAFMHFGTEYVELPTAEARAYAEQAIDAGADILVCTHPHVIEPYGIYTTKAGNRALVYWSLGNFVSNQQDISTNLGGVAKFAVRKVVKGDSSRLEVSSATFEGSVTQQEVGNYHAIPLVAYSDSLAEHHLLKAKKPELSLKAFEELFHKNLENAPKCNTEDPANVLPLEIVNLSAKGFRKTAAP</sequence>
<comment type="similarity">
    <text evidence="1">Belongs to the CapA family.</text>
</comment>
<gene>
    <name evidence="3" type="ORF">BGX16_2758</name>
</gene>
<dbReference type="PANTHER" id="PTHR33393">
    <property type="entry name" value="POLYGLUTAMINE SYNTHESIS ACCESSORY PROTEIN RV0574C-RELATED"/>
    <property type="match status" value="1"/>
</dbReference>
<dbReference type="CDD" id="cd07381">
    <property type="entry name" value="MPP_CapA"/>
    <property type="match status" value="1"/>
</dbReference>
<organism evidence="3 4">
    <name type="scientific">Hallerella succinigenes</name>
    <dbReference type="NCBI Taxonomy" id="1896222"/>
    <lineage>
        <taxon>Bacteria</taxon>
        <taxon>Pseudomonadati</taxon>
        <taxon>Fibrobacterota</taxon>
        <taxon>Fibrobacteria</taxon>
        <taxon>Fibrobacterales</taxon>
        <taxon>Fibrobacteraceae</taxon>
        <taxon>Hallerella</taxon>
    </lineage>
</organism>
<dbReference type="Pfam" id="PF09587">
    <property type="entry name" value="PGA_cap"/>
    <property type="match status" value="1"/>
</dbReference>
<keyword evidence="4" id="KW-1185">Reference proteome</keyword>
<dbReference type="PANTHER" id="PTHR33393:SF12">
    <property type="entry name" value="CAPSULE BIOSYNTHESIS PROTEIN CAPA"/>
    <property type="match status" value="1"/>
</dbReference>
<name>A0A2M9AAI9_9BACT</name>
<reference evidence="3 4" key="1">
    <citation type="submission" date="2017-11" db="EMBL/GenBank/DDBJ databases">
        <title>Animal gut microbial communities from fecal samples from Wisconsin, USA.</title>
        <authorList>
            <person name="Neumann A."/>
        </authorList>
    </citation>
    <scope>NUCLEOTIDE SEQUENCE [LARGE SCALE GENOMIC DNA]</scope>
    <source>
        <strain evidence="3 4">UWS3</strain>
    </source>
</reference>
<protein>
    <submittedName>
        <fullName evidence="3">Poly-gamma-glutamate synthesis protein (Capsule biosynthesis protein)</fullName>
    </submittedName>
</protein>
<dbReference type="SMART" id="SM00854">
    <property type="entry name" value="PGA_cap"/>
    <property type="match status" value="1"/>
</dbReference>
<proteinExistence type="inferred from homology"/>
<comment type="caution">
    <text evidence="3">The sequence shown here is derived from an EMBL/GenBank/DDBJ whole genome shotgun (WGS) entry which is preliminary data.</text>
</comment>
<dbReference type="Proteomes" id="UP000231134">
    <property type="component" value="Unassembled WGS sequence"/>
</dbReference>
<dbReference type="AlphaFoldDB" id="A0A2M9AAI9"/>
<dbReference type="EMBL" id="PGEX01000001">
    <property type="protein sequence ID" value="PJJ42714.1"/>
    <property type="molecule type" value="Genomic_DNA"/>
</dbReference>
<feature type="domain" description="Capsule synthesis protein CapA" evidence="2">
    <location>
        <begin position="74"/>
        <end position="321"/>
    </location>
</feature>
<dbReference type="RefSeq" id="WP_100426558.1">
    <property type="nucleotide sequence ID" value="NZ_PGEX01000001.1"/>
</dbReference>
<dbReference type="SUPFAM" id="SSF56300">
    <property type="entry name" value="Metallo-dependent phosphatases"/>
    <property type="match status" value="1"/>
</dbReference>
<dbReference type="Gene3D" id="3.60.21.10">
    <property type="match status" value="1"/>
</dbReference>
<dbReference type="InterPro" id="IPR052169">
    <property type="entry name" value="CW_Biosynth-Accessory"/>
</dbReference>
<dbReference type="InterPro" id="IPR019079">
    <property type="entry name" value="Capsule_synth_CapA"/>
</dbReference>
<evidence type="ECO:0000313" key="4">
    <source>
        <dbReference type="Proteomes" id="UP000231134"/>
    </source>
</evidence>
<evidence type="ECO:0000256" key="1">
    <source>
        <dbReference type="ARBA" id="ARBA00005662"/>
    </source>
</evidence>
<accession>A0A2M9AAI9</accession>
<dbReference type="InterPro" id="IPR029052">
    <property type="entry name" value="Metallo-depent_PP-like"/>
</dbReference>
<dbReference type="OrthoDB" id="9810906at2"/>
<evidence type="ECO:0000313" key="3">
    <source>
        <dbReference type="EMBL" id="PJJ42714.1"/>
    </source>
</evidence>